<accession>A0A495K7M9</accession>
<organism evidence="1 2">
    <name type="scientific">Williamsia marianensis</name>
    <dbReference type="NCBI Taxonomy" id="85044"/>
    <lineage>
        <taxon>Bacteria</taxon>
        <taxon>Bacillati</taxon>
        <taxon>Actinomycetota</taxon>
        <taxon>Actinomycetes</taxon>
        <taxon>Mycobacteriales</taxon>
        <taxon>Nocardiaceae</taxon>
        <taxon>Williamsia</taxon>
    </lineage>
</organism>
<dbReference type="Proteomes" id="UP000274762">
    <property type="component" value="Unassembled WGS sequence"/>
</dbReference>
<comment type="caution">
    <text evidence="1">The sequence shown here is derived from an EMBL/GenBank/DDBJ whole genome shotgun (WGS) entry which is preliminary data.</text>
</comment>
<dbReference type="AlphaFoldDB" id="A0A495K7M9"/>
<reference evidence="1 2" key="1">
    <citation type="submission" date="2018-10" db="EMBL/GenBank/DDBJ databases">
        <title>Sequencing the genomes of 1000 actinobacteria strains.</title>
        <authorList>
            <person name="Klenk H.-P."/>
        </authorList>
    </citation>
    <scope>NUCLEOTIDE SEQUENCE [LARGE SCALE GENOMIC DNA]</scope>
    <source>
        <strain evidence="1 2">DSM 44343</strain>
    </source>
</reference>
<dbReference type="OrthoDB" id="4379767at2"/>
<gene>
    <name evidence="1" type="ORF">DFJ75_3481</name>
</gene>
<dbReference type="EMBL" id="RBKV01000001">
    <property type="protein sequence ID" value="RKR96628.1"/>
    <property type="molecule type" value="Genomic_DNA"/>
</dbReference>
<protein>
    <recommendedName>
        <fullName evidence="3">EVE domain-containing protein</fullName>
    </recommendedName>
</protein>
<dbReference type="RefSeq" id="WP_062795537.1">
    <property type="nucleotide sequence ID" value="NZ_CBCRXS010000003.1"/>
</dbReference>
<evidence type="ECO:0000313" key="1">
    <source>
        <dbReference type="EMBL" id="RKR96628.1"/>
    </source>
</evidence>
<name>A0A495K7M9_WILMA</name>
<proteinExistence type="predicted"/>
<evidence type="ECO:0000313" key="2">
    <source>
        <dbReference type="Proteomes" id="UP000274762"/>
    </source>
</evidence>
<evidence type="ECO:0008006" key="3">
    <source>
        <dbReference type="Google" id="ProtNLM"/>
    </source>
</evidence>
<sequence>MPAVLTTYNAVTNDAQANLRWGIRKGRWGLPRLPINSDTGTNFSWHILGTKAKGLPHGPRAQRDIWVTGNIDLHLFKVTTPLQKYDEPFWPDEVAAGKVIYPYRFDIELVSQAAQIPTAFDDPIPERLSNGIRVGATGGPSIVSVSETQLEDLLAFMRRNNQ</sequence>